<organism evidence="3 4">
    <name type="scientific">Siculibacillus lacustris</name>
    <dbReference type="NCBI Taxonomy" id="1549641"/>
    <lineage>
        <taxon>Bacteria</taxon>
        <taxon>Pseudomonadati</taxon>
        <taxon>Pseudomonadota</taxon>
        <taxon>Alphaproteobacteria</taxon>
        <taxon>Hyphomicrobiales</taxon>
        <taxon>Ancalomicrobiaceae</taxon>
        <taxon>Siculibacillus</taxon>
    </lineage>
</organism>
<keyword evidence="4" id="KW-1185">Reference proteome</keyword>
<evidence type="ECO:0000256" key="1">
    <source>
        <dbReference type="SAM" id="MobiDB-lite"/>
    </source>
</evidence>
<feature type="compositionally biased region" description="Pro residues" evidence="1">
    <location>
        <begin position="390"/>
        <end position="413"/>
    </location>
</feature>
<evidence type="ECO:0000256" key="2">
    <source>
        <dbReference type="SAM" id="SignalP"/>
    </source>
</evidence>
<dbReference type="Proteomes" id="UP000292781">
    <property type="component" value="Unassembled WGS sequence"/>
</dbReference>
<accession>A0A4Q9VHR9</accession>
<dbReference type="RefSeq" id="WP_131310922.1">
    <property type="nucleotide sequence ID" value="NZ_SJFN01000031.1"/>
</dbReference>
<evidence type="ECO:0000313" key="4">
    <source>
        <dbReference type="Proteomes" id="UP000292781"/>
    </source>
</evidence>
<sequence length="413" mass="43272">MRLALALAAGLACGLAAPSAVRAEVVEATVRGWTARCDAPTCRASLPSASGKQALMIGRFEAGDGVALGLSTPGAIADRDRPMTLRIDGRRVADLEPGRGFAPRERVEALWIVDARLAETVVAALDGAKQLRFEYIDVTGAPYDADFDVSAFRDLLAWTDARLGRATRRAKGVVPVGLAEAPAPSRADLVVRQGVPPRLIAKHVAASDCEAPNSPLLRTFKPVIGVLSSTAILYAVPCTASSGNVSFRAWVVESGEIGGITPLYFAMADPVLGWRGTDLVHNVEYDDKTQRLTSTQRTGAGCGVRGVWRWKKWAFAMEEMRVAEDCVEGRSPADWPRVWPLDKAAPLRPASLPAAPVAVMPAPAQMPVPPTAPPAPESPAEAPPAAAAPVPVPAPVPASPPPADAPAATAPPT</sequence>
<evidence type="ECO:0000313" key="3">
    <source>
        <dbReference type="EMBL" id="TBW34717.1"/>
    </source>
</evidence>
<reference evidence="3 4" key="1">
    <citation type="submission" date="2019-02" db="EMBL/GenBank/DDBJ databases">
        <title>Siculibacillus lacustris gen. nov., sp. nov., a new rosette-forming bacterium isolated from a freshwater crater lake (Lake St. Ana, Romania).</title>
        <authorList>
            <person name="Felfoldi T."/>
            <person name="Marton Z."/>
            <person name="Szabo A."/>
            <person name="Mentes A."/>
            <person name="Boka K."/>
            <person name="Marialigeti K."/>
            <person name="Mathe I."/>
            <person name="Koncz M."/>
            <person name="Schumann P."/>
            <person name="Toth E."/>
        </authorList>
    </citation>
    <scope>NUCLEOTIDE SEQUENCE [LARGE SCALE GENOMIC DNA]</scope>
    <source>
        <strain evidence="3 4">SA-279</strain>
    </source>
</reference>
<feature type="chain" id="PRO_5020839327" evidence="2">
    <location>
        <begin position="24"/>
        <end position="413"/>
    </location>
</feature>
<feature type="signal peptide" evidence="2">
    <location>
        <begin position="1"/>
        <end position="23"/>
    </location>
</feature>
<comment type="caution">
    <text evidence="3">The sequence shown here is derived from an EMBL/GenBank/DDBJ whole genome shotgun (WGS) entry which is preliminary data.</text>
</comment>
<feature type="region of interest" description="Disordered" evidence="1">
    <location>
        <begin position="364"/>
        <end position="413"/>
    </location>
</feature>
<dbReference type="InterPro" id="IPR009560">
    <property type="entry name" value="DUF1176"/>
</dbReference>
<feature type="compositionally biased region" description="Pro residues" evidence="1">
    <location>
        <begin position="364"/>
        <end position="377"/>
    </location>
</feature>
<keyword evidence="2" id="KW-0732">Signal</keyword>
<proteinExistence type="predicted"/>
<name>A0A4Q9VHR9_9HYPH</name>
<feature type="compositionally biased region" description="Low complexity" evidence="1">
    <location>
        <begin position="378"/>
        <end position="389"/>
    </location>
</feature>
<protein>
    <submittedName>
        <fullName evidence="3">DUF1176 domain-containing protein</fullName>
    </submittedName>
</protein>
<dbReference type="OrthoDB" id="7823834at2"/>
<dbReference type="EMBL" id="SJFN01000031">
    <property type="protein sequence ID" value="TBW34717.1"/>
    <property type="molecule type" value="Genomic_DNA"/>
</dbReference>
<dbReference type="AlphaFoldDB" id="A0A4Q9VHR9"/>
<dbReference type="Pfam" id="PF06674">
    <property type="entry name" value="DUF1176"/>
    <property type="match status" value="1"/>
</dbReference>
<gene>
    <name evidence="3" type="ORF">EYW49_17505</name>
</gene>